<dbReference type="PANTHER" id="PTHR42788:SF19">
    <property type="entry name" value="ALIPHATIC SULFONATES IMPORT ATP-BINDING PROTEIN SSUB 2"/>
    <property type="match status" value="1"/>
</dbReference>
<proteinExistence type="inferred from homology"/>
<accession>A0ABT6XB13</accession>
<keyword evidence="3" id="KW-0472">Membrane</keyword>
<dbReference type="InterPro" id="IPR017871">
    <property type="entry name" value="ABC_transporter-like_CS"/>
</dbReference>
<sequence>MNSRAVVQLQNAGVKLGSATVLTGIDLRIAPGERVALLGSNGSGKSTLLRLLQGLLPLASGQVHRDPNSRLAMLFQRPHLLRISALNNVTLGIWLDRSLGLSWRQARERAVQALQRVGLTAVAQQGGRQLSGGQQQRLALARAWARQPDVLLLDEPTASLDPYAKREVENLIAEFAQGEALTLIWASHNLGQVKRLASRVIYLEAGRVLADLPVDVFFNASALAEHSPQAHAFVQGEIS</sequence>
<keyword evidence="2" id="KW-0813">Transport</keyword>
<dbReference type="EMBL" id="JASGBH010000013">
    <property type="protein sequence ID" value="MDI9235097.1"/>
    <property type="molecule type" value="Genomic_DNA"/>
</dbReference>
<evidence type="ECO:0000313" key="8">
    <source>
        <dbReference type="Proteomes" id="UP001431902"/>
    </source>
</evidence>
<feature type="domain" description="ABC transporter" evidence="6">
    <location>
        <begin position="7"/>
        <end position="230"/>
    </location>
</feature>
<evidence type="ECO:0000256" key="5">
    <source>
        <dbReference type="ARBA" id="ARBA00022840"/>
    </source>
</evidence>
<protein>
    <submittedName>
        <fullName evidence="7">ATP-binding cassette domain-containing protein</fullName>
    </submittedName>
</protein>
<dbReference type="Pfam" id="PF00005">
    <property type="entry name" value="ABC_tran"/>
    <property type="match status" value="1"/>
</dbReference>
<comment type="caution">
    <text evidence="7">The sequence shown here is derived from an EMBL/GenBank/DDBJ whole genome shotgun (WGS) entry which is preliminary data.</text>
</comment>
<dbReference type="PANTHER" id="PTHR42788">
    <property type="entry name" value="TAURINE IMPORT ATP-BINDING PROTEIN-RELATED"/>
    <property type="match status" value="1"/>
</dbReference>
<gene>
    <name evidence="7" type="ORF">QLQ16_14750</name>
</gene>
<dbReference type="Proteomes" id="UP001431902">
    <property type="component" value="Unassembled WGS sequence"/>
</dbReference>
<organism evidence="7 8">
    <name type="scientific">Limnohabitans lacus</name>
    <dbReference type="NCBI Taxonomy" id="3045173"/>
    <lineage>
        <taxon>Bacteria</taxon>
        <taxon>Pseudomonadati</taxon>
        <taxon>Pseudomonadota</taxon>
        <taxon>Betaproteobacteria</taxon>
        <taxon>Burkholderiales</taxon>
        <taxon>Comamonadaceae</taxon>
        <taxon>Limnohabitans</taxon>
    </lineage>
</organism>
<evidence type="ECO:0000313" key="7">
    <source>
        <dbReference type="EMBL" id="MDI9235097.1"/>
    </source>
</evidence>
<keyword evidence="5 7" id="KW-0067">ATP-binding</keyword>
<dbReference type="SMART" id="SM00382">
    <property type="entry name" value="AAA"/>
    <property type="match status" value="1"/>
</dbReference>
<keyword evidence="4" id="KW-0547">Nucleotide-binding</keyword>
<keyword evidence="8" id="KW-1185">Reference proteome</keyword>
<dbReference type="Gene3D" id="3.40.50.300">
    <property type="entry name" value="P-loop containing nucleotide triphosphate hydrolases"/>
    <property type="match status" value="1"/>
</dbReference>
<evidence type="ECO:0000256" key="3">
    <source>
        <dbReference type="ARBA" id="ARBA00022475"/>
    </source>
</evidence>
<dbReference type="InterPro" id="IPR003439">
    <property type="entry name" value="ABC_transporter-like_ATP-bd"/>
</dbReference>
<name>A0ABT6XB13_9BURK</name>
<evidence type="ECO:0000256" key="1">
    <source>
        <dbReference type="ARBA" id="ARBA00005417"/>
    </source>
</evidence>
<evidence type="ECO:0000259" key="6">
    <source>
        <dbReference type="PROSITE" id="PS50893"/>
    </source>
</evidence>
<dbReference type="RefSeq" id="WP_283225441.1">
    <property type="nucleotide sequence ID" value="NZ_JASGBH010000013.1"/>
</dbReference>
<dbReference type="InterPro" id="IPR003593">
    <property type="entry name" value="AAA+_ATPase"/>
</dbReference>
<comment type="similarity">
    <text evidence="1">Belongs to the ABC transporter superfamily.</text>
</comment>
<dbReference type="InterPro" id="IPR027417">
    <property type="entry name" value="P-loop_NTPase"/>
</dbReference>
<dbReference type="PROSITE" id="PS50893">
    <property type="entry name" value="ABC_TRANSPORTER_2"/>
    <property type="match status" value="1"/>
</dbReference>
<dbReference type="GO" id="GO:0005524">
    <property type="term" value="F:ATP binding"/>
    <property type="evidence" value="ECO:0007669"/>
    <property type="project" value="UniProtKB-KW"/>
</dbReference>
<keyword evidence="3" id="KW-1003">Cell membrane</keyword>
<dbReference type="InterPro" id="IPR050166">
    <property type="entry name" value="ABC_transporter_ATP-bind"/>
</dbReference>
<dbReference type="SUPFAM" id="SSF52540">
    <property type="entry name" value="P-loop containing nucleoside triphosphate hydrolases"/>
    <property type="match status" value="1"/>
</dbReference>
<reference evidence="7" key="1">
    <citation type="submission" date="2023-05" db="EMBL/GenBank/DDBJ databases">
        <title>Limnohabitans sp. strain HM2-2 Genome sequencing and assembly.</title>
        <authorList>
            <person name="Jung Y."/>
        </authorList>
    </citation>
    <scope>NUCLEOTIDE SEQUENCE</scope>
    <source>
        <strain evidence="7">HM2-2</strain>
    </source>
</reference>
<evidence type="ECO:0000256" key="2">
    <source>
        <dbReference type="ARBA" id="ARBA00022448"/>
    </source>
</evidence>
<dbReference type="PROSITE" id="PS00211">
    <property type="entry name" value="ABC_TRANSPORTER_1"/>
    <property type="match status" value="1"/>
</dbReference>
<evidence type="ECO:0000256" key="4">
    <source>
        <dbReference type="ARBA" id="ARBA00022741"/>
    </source>
</evidence>